<dbReference type="GO" id="GO:0016740">
    <property type="term" value="F:transferase activity"/>
    <property type="evidence" value="ECO:0007669"/>
    <property type="project" value="UniProtKB-KW"/>
</dbReference>
<dbReference type="SUPFAM" id="SSF53448">
    <property type="entry name" value="Nucleotide-diphospho-sugar transferases"/>
    <property type="match status" value="1"/>
</dbReference>
<dbReference type="Gene3D" id="3.90.550.10">
    <property type="entry name" value="Spore Coat Polysaccharide Biosynthesis Protein SpsA, Chain A"/>
    <property type="match status" value="1"/>
</dbReference>
<gene>
    <name evidence="4" type="ORF">H9819_06655</name>
</gene>
<dbReference type="InterPro" id="IPR001173">
    <property type="entry name" value="Glyco_trans_2-like"/>
</dbReference>
<dbReference type="Pfam" id="PF00535">
    <property type="entry name" value="Glycos_transf_2"/>
    <property type="match status" value="1"/>
</dbReference>
<evidence type="ECO:0000259" key="2">
    <source>
        <dbReference type="Pfam" id="PF00535"/>
    </source>
</evidence>
<dbReference type="Pfam" id="PF02709">
    <property type="entry name" value="Glyco_transf_7C"/>
    <property type="match status" value="1"/>
</dbReference>
<proteinExistence type="predicted"/>
<protein>
    <submittedName>
        <fullName evidence="4">Glycosyltransferase family 2 protein</fullName>
    </submittedName>
</protein>
<dbReference type="PANTHER" id="PTHR43685">
    <property type="entry name" value="GLYCOSYLTRANSFERASE"/>
    <property type="match status" value="1"/>
</dbReference>
<reference evidence="4" key="1">
    <citation type="journal article" date="2021" name="PeerJ">
        <title>Extensive microbial diversity within the chicken gut microbiome revealed by metagenomics and culture.</title>
        <authorList>
            <person name="Gilroy R."/>
            <person name="Ravi A."/>
            <person name="Getino M."/>
            <person name="Pursley I."/>
            <person name="Horton D.L."/>
            <person name="Alikhan N.F."/>
            <person name="Baker D."/>
            <person name="Gharbi K."/>
            <person name="Hall N."/>
            <person name="Watson M."/>
            <person name="Adriaenssens E.M."/>
            <person name="Foster-Nyarko E."/>
            <person name="Jarju S."/>
            <person name="Secka A."/>
            <person name="Antonio M."/>
            <person name="Oren A."/>
            <person name="Chaudhuri R.R."/>
            <person name="La Ragione R."/>
            <person name="Hildebrand F."/>
            <person name="Pallen M.J."/>
        </authorList>
    </citation>
    <scope>NUCLEOTIDE SEQUENCE</scope>
    <source>
        <strain evidence="4">ChiHjej12B11-24981</strain>
    </source>
</reference>
<dbReference type="Proteomes" id="UP000824023">
    <property type="component" value="Unassembled WGS sequence"/>
</dbReference>
<dbReference type="PANTHER" id="PTHR43685:SF2">
    <property type="entry name" value="GLYCOSYLTRANSFERASE 2-LIKE DOMAIN-CONTAINING PROTEIN"/>
    <property type="match status" value="1"/>
</dbReference>
<dbReference type="AlphaFoldDB" id="A0A9D2A445"/>
<dbReference type="InterPro" id="IPR027791">
    <property type="entry name" value="Galactosyl_T_C"/>
</dbReference>
<dbReference type="CDD" id="cd00761">
    <property type="entry name" value="Glyco_tranf_GTA_type"/>
    <property type="match status" value="1"/>
</dbReference>
<feature type="domain" description="Glycosyltransferase 2-like" evidence="2">
    <location>
        <begin position="7"/>
        <end position="126"/>
    </location>
</feature>
<comment type="caution">
    <text evidence="4">The sequence shown here is derived from an EMBL/GenBank/DDBJ whole genome shotgun (WGS) entry which is preliminary data.</text>
</comment>
<accession>A0A9D2A445</accession>
<reference evidence="4" key="2">
    <citation type="submission" date="2021-04" db="EMBL/GenBank/DDBJ databases">
        <authorList>
            <person name="Gilroy R."/>
        </authorList>
    </citation>
    <scope>NUCLEOTIDE SEQUENCE</scope>
    <source>
        <strain evidence="4">ChiHjej12B11-24981</strain>
    </source>
</reference>
<organism evidence="4 5">
    <name type="scientific">Candidatus Bacteroides merdipullorum</name>
    <dbReference type="NCBI Taxonomy" id="2838474"/>
    <lineage>
        <taxon>Bacteria</taxon>
        <taxon>Pseudomonadati</taxon>
        <taxon>Bacteroidota</taxon>
        <taxon>Bacteroidia</taxon>
        <taxon>Bacteroidales</taxon>
        <taxon>Bacteroidaceae</taxon>
        <taxon>Bacteroides</taxon>
    </lineage>
</organism>
<sequence length="279" mass="33010">MDEVKVSVIIPCYKQADFLPDALESLLKQTYRNWEAIVIDDGSPDNTAEVVRQYMQQDNRISYLPQQNQGVSTARNNGIKQAKGEFILPLDADDWIKPTYIEKAVKVFSEHPETTLVYCLQCSNNEEECPSPRYAGYKSLLVYNSIFSSAIYRKSDCLAIGGYDAGMVWGLEDWEFYIRLLDEQSVVVQLEEPLFFYRIKENSRNTTATLHLHELHQIIYSKHMDIYGKLYDDPIALLRWLRQDEELIRQMKAELEYYKKRRKNKWYRRLGRRLRSFFR</sequence>
<dbReference type="GO" id="GO:0044010">
    <property type="term" value="P:single-species biofilm formation"/>
    <property type="evidence" value="ECO:0007669"/>
    <property type="project" value="TreeGrafter"/>
</dbReference>
<dbReference type="InterPro" id="IPR029044">
    <property type="entry name" value="Nucleotide-diphossugar_trans"/>
</dbReference>
<dbReference type="EMBL" id="DXCK01000090">
    <property type="protein sequence ID" value="HIZ01918.1"/>
    <property type="molecule type" value="Genomic_DNA"/>
</dbReference>
<feature type="domain" description="Galactosyltransferase C-terminal" evidence="3">
    <location>
        <begin position="151"/>
        <end position="185"/>
    </location>
</feature>
<evidence type="ECO:0000256" key="1">
    <source>
        <dbReference type="ARBA" id="ARBA00022679"/>
    </source>
</evidence>
<evidence type="ECO:0000259" key="3">
    <source>
        <dbReference type="Pfam" id="PF02709"/>
    </source>
</evidence>
<keyword evidence="1" id="KW-0808">Transferase</keyword>
<dbReference type="InterPro" id="IPR050834">
    <property type="entry name" value="Glycosyltransf_2"/>
</dbReference>
<evidence type="ECO:0000313" key="5">
    <source>
        <dbReference type="Proteomes" id="UP000824023"/>
    </source>
</evidence>
<evidence type="ECO:0000313" key="4">
    <source>
        <dbReference type="EMBL" id="HIZ01918.1"/>
    </source>
</evidence>
<name>A0A9D2A445_9BACE</name>